<feature type="compositionally biased region" description="Polar residues" evidence="1">
    <location>
        <begin position="1"/>
        <end position="10"/>
    </location>
</feature>
<protein>
    <submittedName>
        <fullName evidence="2">Uncharacterized protein</fullName>
    </submittedName>
</protein>
<proteinExistence type="predicted"/>
<gene>
    <name evidence="2" type="ORF">HMPREF1057_03354</name>
</gene>
<dbReference type="HOGENOM" id="CLU_3114521_0_0_10"/>
<accession>K5DA57</accession>
<sequence length="50" mass="5517">MMEKSPQLQKLNGMKGMHPHLPAMETSTHISTLQLTTKVVSFHLITAGLT</sequence>
<comment type="caution">
    <text evidence="2">The sequence shown here is derived from an EMBL/GenBank/DDBJ whole genome shotgun (WGS) entry which is preliminary data.</text>
</comment>
<evidence type="ECO:0000313" key="2">
    <source>
        <dbReference type="EMBL" id="EKJ89813.1"/>
    </source>
</evidence>
<dbReference type="Proteomes" id="UP000007995">
    <property type="component" value="Unassembled WGS sequence"/>
</dbReference>
<dbReference type="AlphaFoldDB" id="K5DA57"/>
<name>K5DA57_9BACE</name>
<feature type="region of interest" description="Disordered" evidence="1">
    <location>
        <begin position="1"/>
        <end position="22"/>
    </location>
</feature>
<evidence type="ECO:0000256" key="1">
    <source>
        <dbReference type="SAM" id="MobiDB-lite"/>
    </source>
</evidence>
<reference evidence="2 3" key="1">
    <citation type="submission" date="2012-02" db="EMBL/GenBank/DDBJ databases">
        <title>The Genome Sequence of Bacteroides finegoldii CL09T03C10.</title>
        <authorList>
            <consortium name="The Broad Institute Genome Sequencing Platform"/>
            <person name="Earl A."/>
            <person name="Ward D."/>
            <person name="Feldgarden M."/>
            <person name="Gevers D."/>
            <person name="Zitomersky N.L."/>
            <person name="Coyne M.J."/>
            <person name="Comstock L.E."/>
            <person name="Young S.K."/>
            <person name="Zeng Q."/>
            <person name="Gargeya S."/>
            <person name="Fitzgerald M."/>
            <person name="Haas B."/>
            <person name="Abouelleil A."/>
            <person name="Alvarado L."/>
            <person name="Arachchi H.M."/>
            <person name="Berlin A."/>
            <person name="Chapman S.B."/>
            <person name="Gearin G."/>
            <person name="Goldberg J."/>
            <person name="Griggs A."/>
            <person name="Gujja S."/>
            <person name="Hansen M."/>
            <person name="Heiman D."/>
            <person name="Howarth C."/>
            <person name="Larimer J."/>
            <person name="Lui A."/>
            <person name="MacDonald P.J.P."/>
            <person name="McCowen C."/>
            <person name="Montmayeur A."/>
            <person name="Murphy C."/>
            <person name="Neiman D."/>
            <person name="Pearson M."/>
            <person name="Priest M."/>
            <person name="Roberts A."/>
            <person name="Saif S."/>
            <person name="Shea T."/>
            <person name="Sisk P."/>
            <person name="Stolte C."/>
            <person name="Sykes S."/>
            <person name="Wortman J."/>
            <person name="Nusbaum C."/>
            <person name="Birren B."/>
        </authorList>
    </citation>
    <scope>NUCLEOTIDE SEQUENCE [LARGE SCALE GENOMIC DNA]</scope>
    <source>
        <strain evidence="2 3">CL09T03C10</strain>
    </source>
</reference>
<organism evidence="2 3">
    <name type="scientific">Bacteroides finegoldii CL09T03C10</name>
    <dbReference type="NCBI Taxonomy" id="997888"/>
    <lineage>
        <taxon>Bacteria</taxon>
        <taxon>Pseudomonadati</taxon>
        <taxon>Bacteroidota</taxon>
        <taxon>Bacteroidia</taxon>
        <taxon>Bacteroidales</taxon>
        <taxon>Bacteroidaceae</taxon>
        <taxon>Bacteroides</taxon>
    </lineage>
</organism>
<evidence type="ECO:0000313" key="3">
    <source>
        <dbReference type="Proteomes" id="UP000007995"/>
    </source>
</evidence>
<dbReference type="EMBL" id="AGXW01000012">
    <property type="protein sequence ID" value="EKJ89813.1"/>
    <property type="molecule type" value="Genomic_DNA"/>
</dbReference>